<dbReference type="CDD" id="cd04318">
    <property type="entry name" value="EcAsnRS_like_N"/>
    <property type="match status" value="1"/>
</dbReference>
<dbReference type="PRINTS" id="PR01042">
    <property type="entry name" value="TRNASYNTHASP"/>
</dbReference>
<dbReference type="InterPro" id="IPR045864">
    <property type="entry name" value="aa-tRNA-synth_II/BPL/LPL"/>
</dbReference>
<dbReference type="NCBIfam" id="TIGR00457">
    <property type="entry name" value="asnS"/>
    <property type="match status" value="1"/>
</dbReference>
<dbReference type="InterPro" id="IPR012340">
    <property type="entry name" value="NA-bd_OB-fold"/>
</dbReference>
<dbReference type="SUPFAM" id="SSF50249">
    <property type="entry name" value="Nucleic acid-binding proteins"/>
    <property type="match status" value="1"/>
</dbReference>
<feature type="domain" description="Aminoacyl-transfer RNA synthetases class-II family profile" evidence="8">
    <location>
        <begin position="199"/>
        <end position="498"/>
    </location>
</feature>
<sequence>MTIRIGDWNVVNGKQNIPYKATDKLYECNPKIEMFFNLYKTLCKIKTNHYSIRKRFSSSNTLNSLLKNVAVGEVMNIKGWIKSLRKQKENYFLDISDGSTSERFQVVAPLSLVSKNITVGSSISTSGIVQTSPNGQKELLANEINIYGDCIVTNGYPFAPRKKYSSEYVRQYLHFRPRTNKFSSLLRTRSAAQLYFHTFLTSRGYINVQTPILTSNDCEGAGEIFRVMPESEQLIKSMLKEDGSKEEAFFNTKAYLTVSGQLHLEAAAHGLTKVYNLGPTFRAENSKSRLHLAEFYMLEAEIAFVEEIGTLLSIIEELVKEVTKLVLDNCEADVHNCIGDVEGSFQWLHKNFAVLTYDEAKNILIKNENIFEKGFEEENGISKEHELFLVQHCGNIPTFLINWPREIKPFYMKDCKEDPSKVYALDLLVPGVGEMVGGSLRENDLAKLIEKLPEEHEQLKWYTDLRKFGGVPTAGYGLGFERYLMFVTGIQNIKDVIPFPRWPHNCSM</sequence>
<keyword evidence="5" id="KW-0067">ATP-binding</keyword>
<dbReference type="AlphaFoldDB" id="A0A9N9SR20"/>
<protein>
    <recommendedName>
        <fullName evidence="2">asparagine--tRNA ligase</fullName>
        <ecNumber evidence="2">6.1.1.22</ecNumber>
    </recommendedName>
</protein>
<gene>
    <name evidence="9" type="ORF">DIABBA_LOCUS723</name>
</gene>
<evidence type="ECO:0000313" key="10">
    <source>
        <dbReference type="Proteomes" id="UP001153709"/>
    </source>
</evidence>
<evidence type="ECO:0000256" key="1">
    <source>
        <dbReference type="ARBA" id="ARBA00008226"/>
    </source>
</evidence>
<dbReference type="GO" id="GO:0005524">
    <property type="term" value="F:ATP binding"/>
    <property type="evidence" value="ECO:0007669"/>
    <property type="project" value="UniProtKB-KW"/>
</dbReference>
<evidence type="ECO:0000256" key="3">
    <source>
        <dbReference type="ARBA" id="ARBA00022598"/>
    </source>
</evidence>
<dbReference type="GO" id="GO:0005739">
    <property type="term" value="C:mitochondrion"/>
    <property type="evidence" value="ECO:0007669"/>
    <property type="project" value="TreeGrafter"/>
</dbReference>
<evidence type="ECO:0000256" key="6">
    <source>
        <dbReference type="ARBA" id="ARBA00022917"/>
    </source>
</evidence>
<evidence type="ECO:0000259" key="8">
    <source>
        <dbReference type="PROSITE" id="PS50862"/>
    </source>
</evidence>
<dbReference type="InterPro" id="IPR006195">
    <property type="entry name" value="aa-tRNA-synth_II"/>
</dbReference>
<keyword evidence="3" id="KW-0436">Ligase</keyword>
<dbReference type="InterPro" id="IPR004364">
    <property type="entry name" value="Aa-tRNA-synt_II"/>
</dbReference>
<dbReference type="SUPFAM" id="SSF55681">
    <property type="entry name" value="Class II aaRS and biotin synthetases"/>
    <property type="match status" value="1"/>
</dbReference>
<dbReference type="OrthoDB" id="360585at2759"/>
<accession>A0A9N9SR20</accession>
<dbReference type="EC" id="6.1.1.22" evidence="2"/>
<organism evidence="9 10">
    <name type="scientific">Diabrotica balteata</name>
    <name type="common">Banded cucumber beetle</name>
    <dbReference type="NCBI Taxonomy" id="107213"/>
    <lineage>
        <taxon>Eukaryota</taxon>
        <taxon>Metazoa</taxon>
        <taxon>Ecdysozoa</taxon>
        <taxon>Arthropoda</taxon>
        <taxon>Hexapoda</taxon>
        <taxon>Insecta</taxon>
        <taxon>Pterygota</taxon>
        <taxon>Neoptera</taxon>
        <taxon>Endopterygota</taxon>
        <taxon>Coleoptera</taxon>
        <taxon>Polyphaga</taxon>
        <taxon>Cucujiformia</taxon>
        <taxon>Chrysomeloidea</taxon>
        <taxon>Chrysomelidae</taxon>
        <taxon>Galerucinae</taxon>
        <taxon>Diabroticina</taxon>
        <taxon>Diabroticites</taxon>
        <taxon>Diabrotica</taxon>
    </lineage>
</organism>
<dbReference type="GO" id="GO:0003676">
    <property type="term" value="F:nucleic acid binding"/>
    <property type="evidence" value="ECO:0007669"/>
    <property type="project" value="InterPro"/>
</dbReference>
<name>A0A9N9SR20_DIABA</name>
<keyword evidence="6" id="KW-0648">Protein biosynthesis</keyword>
<keyword evidence="10" id="KW-1185">Reference proteome</keyword>
<dbReference type="InterPro" id="IPR004522">
    <property type="entry name" value="Asn-tRNA-ligase"/>
</dbReference>
<dbReference type="PANTHER" id="PTHR22594:SF34">
    <property type="entry name" value="ASPARAGINE--TRNA LIGASE, MITOCHONDRIAL-RELATED"/>
    <property type="match status" value="1"/>
</dbReference>
<dbReference type="PANTHER" id="PTHR22594">
    <property type="entry name" value="ASPARTYL/LYSYL-TRNA SYNTHETASE"/>
    <property type="match status" value="1"/>
</dbReference>
<dbReference type="Gene3D" id="3.30.930.10">
    <property type="entry name" value="Bira Bifunctional Protein, Domain 2"/>
    <property type="match status" value="1"/>
</dbReference>
<evidence type="ECO:0000256" key="5">
    <source>
        <dbReference type="ARBA" id="ARBA00022840"/>
    </source>
</evidence>
<dbReference type="Pfam" id="PF00152">
    <property type="entry name" value="tRNA-synt_2"/>
    <property type="match status" value="1"/>
</dbReference>
<dbReference type="Gene3D" id="2.40.50.140">
    <property type="entry name" value="Nucleic acid-binding proteins"/>
    <property type="match status" value="1"/>
</dbReference>
<evidence type="ECO:0000256" key="4">
    <source>
        <dbReference type="ARBA" id="ARBA00022741"/>
    </source>
</evidence>
<comment type="similarity">
    <text evidence="1">Belongs to the class-II aminoacyl-tRNA synthetase family.</text>
</comment>
<keyword evidence="7" id="KW-0030">Aminoacyl-tRNA synthetase</keyword>
<evidence type="ECO:0000313" key="9">
    <source>
        <dbReference type="EMBL" id="CAG9826623.1"/>
    </source>
</evidence>
<dbReference type="Proteomes" id="UP001153709">
    <property type="component" value="Chromosome 1"/>
</dbReference>
<evidence type="ECO:0000256" key="2">
    <source>
        <dbReference type="ARBA" id="ARBA00012816"/>
    </source>
</evidence>
<dbReference type="InterPro" id="IPR004365">
    <property type="entry name" value="NA-bd_OB_tRNA"/>
</dbReference>
<dbReference type="GO" id="GO:0004816">
    <property type="term" value="F:asparagine-tRNA ligase activity"/>
    <property type="evidence" value="ECO:0007669"/>
    <property type="project" value="UniProtKB-EC"/>
</dbReference>
<reference evidence="9" key="1">
    <citation type="submission" date="2022-01" db="EMBL/GenBank/DDBJ databases">
        <authorList>
            <person name="King R."/>
        </authorList>
    </citation>
    <scope>NUCLEOTIDE SEQUENCE</scope>
</reference>
<dbReference type="GO" id="GO:0006421">
    <property type="term" value="P:asparaginyl-tRNA aminoacylation"/>
    <property type="evidence" value="ECO:0007669"/>
    <property type="project" value="InterPro"/>
</dbReference>
<dbReference type="PROSITE" id="PS50862">
    <property type="entry name" value="AA_TRNA_LIGASE_II"/>
    <property type="match status" value="1"/>
</dbReference>
<dbReference type="Pfam" id="PF01336">
    <property type="entry name" value="tRNA_anti-codon"/>
    <property type="match status" value="1"/>
</dbReference>
<dbReference type="InterPro" id="IPR002312">
    <property type="entry name" value="Asp/Asn-tRNA-synth_IIb"/>
</dbReference>
<evidence type="ECO:0000256" key="7">
    <source>
        <dbReference type="ARBA" id="ARBA00023146"/>
    </source>
</evidence>
<proteinExistence type="inferred from homology"/>
<dbReference type="EMBL" id="OU898276">
    <property type="protein sequence ID" value="CAG9826623.1"/>
    <property type="molecule type" value="Genomic_DNA"/>
</dbReference>
<dbReference type="NCBIfam" id="NF003037">
    <property type="entry name" value="PRK03932.1"/>
    <property type="match status" value="1"/>
</dbReference>
<keyword evidence="4" id="KW-0547">Nucleotide-binding</keyword>